<keyword evidence="1" id="KW-0812">Transmembrane</keyword>
<sequence>MQTSSADPAGAPVRLPDVLRFLTELIAWIAAPWALAGYSLLLSALALLLLVGLPTVLATPGDKKQVIVPVPGAVTIALVLMQIAAAVLAAWAVWPTWAAVAVSVLAAACTVTELPRWRRLLSTPN</sequence>
<protein>
    <recommendedName>
        <fullName evidence="3">Integral membrane protein</fullName>
    </recommendedName>
</protein>
<name>A0AAU8JUK4_9ACTN</name>
<evidence type="ECO:0008006" key="3">
    <source>
        <dbReference type="Google" id="ProtNLM"/>
    </source>
</evidence>
<organism evidence="2">
    <name type="scientific">Kitasatospora camelliae</name>
    <dbReference type="NCBI Taxonomy" id="3156397"/>
    <lineage>
        <taxon>Bacteria</taxon>
        <taxon>Bacillati</taxon>
        <taxon>Actinomycetota</taxon>
        <taxon>Actinomycetes</taxon>
        <taxon>Kitasatosporales</taxon>
        <taxon>Streptomycetaceae</taxon>
        <taxon>Kitasatospora</taxon>
    </lineage>
</organism>
<dbReference type="EMBL" id="CP159872">
    <property type="protein sequence ID" value="XCM79501.1"/>
    <property type="molecule type" value="Genomic_DNA"/>
</dbReference>
<dbReference type="KEGG" id="kcm:ABWK59_11450"/>
<accession>A0AAU8JUK4</accession>
<keyword evidence="1" id="KW-0472">Membrane</keyword>
<keyword evidence="1" id="KW-1133">Transmembrane helix</keyword>
<evidence type="ECO:0000313" key="2">
    <source>
        <dbReference type="EMBL" id="XCM79501.1"/>
    </source>
</evidence>
<gene>
    <name evidence="2" type="ORF">ABWK59_11450</name>
</gene>
<feature type="transmembrane region" description="Helical" evidence="1">
    <location>
        <begin position="25"/>
        <end position="54"/>
    </location>
</feature>
<dbReference type="AlphaFoldDB" id="A0AAU8JUK4"/>
<proteinExistence type="predicted"/>
<feature type="transmembrane region" description="Helical" evidence="1">
    <location>
        <begin position="97"/>
        <end position="115"/>
    </location>
</feature>
<feature type="transmembrane region" description="Helical" evidence="1">
    <location>
        <begin position="66"/>
        <end position="91"/>
    </location>
</feature>
<evidence type="ECO:0000256" key="1">
    <source>
        <dbReference type="SAM" id="Phobius"/>
    </source>
</evidence>
<dbReference type="RefSeq" id="WP_354640208.1">
    <property type="nucleotide sequence ID" value="NZ_CP159872.1"/>
</dbReference>
<reference evidence="2" key="1">
    <citation type="submission" date="2024-06" db="EMBL/GenBank/DDBJ databases">
        <title>The genome sequences of Kitasatospora sp. strain HUAS MG31.</title>
        <authorList>
            <person name="Mo P."/>
        </authorList>
    </citation>
    <scope>NUCLEOTIDE SEQUENCE</scope>
    <source>
        <strain evidence="2">HUAS MG31</strain>
    </source>
</reference>